<dbReference type="Gene3D" id="3.60.40.10">
    <property type="entry name" value="PPM-type phosphatase domain"/>
    <property type="match status" value="2"/>
</dbReference>
<keyword evidence="1" id="KW-0460">Magnesium</keyword>
<keyword evidence="1" id="KW-0904">Protein phosphatase</keyword>
<dbReference type="InterPro" id="IPR039123">
    <property type="entry name" value="PPTC7"/>
</dbReference>
<dbReference type="STRING" id="78915.A0A4P9XXW7"/>
<organism evidence="3 4">
    <name type="scientific">Thamnocephalis sphaerospora</name>
    <dbReference type="NCBI Taxonomy" id="78915"/>
    <lineage>
        <taxon>Eukaryota</taxon>
        <taxon>Fungi</taxon>
        <taxon>Fungi incertae sedis</taxon>
        <taxon>Zoopagomycota</taxon>
        <taxon>Zoopagomycotina</taxon>
        <taxon>Zoopagomycetes</taxon>
        <taxon>Zoopagales</taxon>
        <taxon>Sigmoideomycetaceae</taxon>
        <taxon>Thamnocephalis</taxon>
    </lineage>
</organism>
<keyword evidence="1" id="KW-0479">Metal-binding</keyword>
<dbReference type="SMART" id="SM00332">
    <property type="entry name" value="PP2Cc"/>
    <property type="match status" value="1"/>
</dbReference>
<dbReference type="AlphaFoldDB" id="A0A4P9XXW7"/>
<comment type="cofactor">
    <cofactor evidence="1">
        <name>Mn(2+)</name>
        <dbReference type="ChEBI" id="CHEBI:29035"/>
    </cofactor>
</comment>
<keyword evidence="1" id="KW-0464">Manganese</keyword>
<dbReference type="SUPFAM" id="SSF81606">
    <property type="entry name" value="PP2C-like"/>
    <property type="match status" value="1"/>
</dbReference>
<comment type="catalytic activity">
    <reaction evidence="1">
        <text>O-phospho-L-seryl-[protein] + H2O = L-seryl-[protein] + phosphate</text>
        <dbReference type="Rhea" id="RHEA:20629"/>
        <dbReference type="Rhea" id="RHEA-COMP:9863"/>
        <dbReference type="Rhea" id="RHEA-COMP:11604"/>
        <dbReference type="ChEBI" id="CHEBI:15377"/>
        <dbReference type="ChEBI" id="CHEBI:29999"/>
        <dbReference type="ChEBI" id="CHEBI:43474"/>
        <dbReference type="ChEBI" id="CHEBI:83421"/>
        <dbReference type="EC" id="3.1.3.16"/>
    </reaction>
</comment>
<comment type="similarity">
    <text evidence="1">Belongs to the PP2C family.</text>
</comment>
<protein>
    <recommendedName>
        <fullName evidence="1">Protein phosphatase</fullName>
        <ecNumber evidence="1">3.1.3.16</ecNumber>
    </recommendedName>
</protein>
<keyword evidence="4" id="KW-1185">Reference proteome</keyword>
<evidence type="ECO:0000313" key="4">
    <source>
        <dbReference type="Proteomes" id="UP000271241"/>
    </source>
</evidence>
<dbReference type="Pfam" id="PF07228">
    <property type="entry name" value="SpoIIE"/>
    <property type="match status" value="1"/>
</dbReference>
<accession>A0A4P9XXW7</accession>
<feature type="domain" description="PPM-type phosphatase" evidence="2">
    <location>
        <begin position="1"/>
        <end position="227"/>
    </location>
</feature>
<comment type="cofactor">
    <cofactor evidence="1">
        <name>Mg(2+)</name>
        <dbReference type="ChEBI" id="CHEBI:18420"/>
    </cofactor>
</comment>
<dbReference type="EMBL" id="KZ992433">
    <property type="protein sequence ID" value="RKP10912.1"/>
    <property type="molecule type" value="Genomic_DNA"/>
</dbReference>
<dbReference type="OrthoDB" id="60843at2759"/>
<gene>
    <name evidence="3" type="ORF">THASP1DRAFT_12230</name>
</gene>
<dbReference type="EC" id="3.1.3.16" evidence="1"/>
<dbReference type="GO" id="GO:0004722">
    <property type="term" value="F:protein serine/threonine phosphatase activity"/>
    <property type="evidence" value="ECO:0007669"/>
    <property type="project" value="UniProtKB-EC"/>
</dbReference>
<sequence>MLVWLCQPGGNSSLISRKVMHYSCIELERYDNIEDEAFASYYEVDPVSVLEQGYEHSIADLRRMGVEGATTACLAVLRDDELRIANLGDSGVLVIRHGDFVFRTEAQQRSFNVPYQLGCPTRDSPLEAQRFTVKLERGDIVILATDGMFDNLFDEDIADEVAKCVRADARGAADPVRISRALASRARDVSEDSRYATSPFQSRAVAEGFYYQGGGKLDDITVVVAVVSDLEDTPDRR</sequence>
<name>A0A4P9XXW7_9FUNG</name>
<dbReference type="PROSITE" id="PS51746">
    <property type="entry name" value="PPM_2"/>
    <property type="match status" value="1"/>
</dbReference>
<dbReference type="Proteomes" id="UP000271241">
    <property type="component" value="Unassembled WGS sequence"/>
</dbReference>
<dbReference type="PANTHER" id="PTHR12320:SF84">
    <property type="entry name" value="PROTEIN PHOSPHATASE"/>
    <property type="match status" value="1"/>
</dbReference>
<keyword evidence="1" id="KW-0378">Hydrolase</keyword>
<dbReference type="InterPro" id="IPR036457">
    <property type="entry name" value="PPM-type-like_dom_sf"/>
</dbReference>
<evidence type="ECO:0000313" key="3">
    <source>
        <dbReference type="EMBL" id="RKP10912.1"/>
    </source>
</evidence>
<reference evidence="4" key="1">
    <citation type="journal article" date="2018" name="Nat. Microbiol.">
        <title>Leveraging single-cell genomics to expand the fungal tree of life.</title>
        <authorList>
            <person name="Ahrendt S.R."/>
            <person name="Quandt C.A."/>
            <person name="Ciobanu D."/>
            <person name="Clum A."/>
            <person name="Salamov A."/>
            <person name="Andreopoulos B."/>
            <person name="Cheng J.F."/>
            <person name="Woyke T."/>
            <person name="Pelin A."/>
            <person name="Henrissat B."/>
            <person name="Reynolds N.K."/>
            <person name="Benny G.L."/>
            <person name="Smith M.E."/>
            <person name="James T.Y."/>
            <person name="Grigoriev I.V."/>
        </authorList>
    </citation>
    <scope>NUCLEOTIDE SEQUENCE [LARGE SCALE GENOMIC DNA]</scope>
    <source>
        <strain evidence="4">RSA 1356</strain>
    </source>
</reference>
<evidence type="ECO:0000259" key="2">
    <source>
        <dbReference type="PROSITE" id="PS51746"/>
    </source>
</evidence>
<comment type="catalytic activity">
    <reaction evidence="1">
        <text>O-phospho-L-threonyl-[protein] + H2O = L-threonyl-[protein] + phosphate</text>
        <dbReference type="Rhea" id="RHEA:47004"/>
        <dbReference type="Rhea" id="RHEA-COMP:11060"/>
        <dbReference type="Rhea" id="RHEA-COMP:11605"/>
        <dbReference type="ChEBI" id="CHEBI:15377"/>
        <dbReference type="ChEBI" id="CHEBI:30013"/>
        <dbReference type="ChEBI" id="CHEBI:43474"/>
        <dbReference type="ChEBI" id="CHEBI:61977"/>
        <dbReference type="EC" id="3.1.3.16"/>
    </reaction>
</comment>
<evidence type="ECO:0000256" key="1">
    <source>
        <dbReference type="RuleBase" id="RU366020"/>
    </source>
</evidence>
<proteinExistence type="inferred from homology"/>
<dbReference type="InterPro" id="IPR001932">
    <property type="entry name" value="PPM-type_phosphatase-like_dom"/>
</dbReference>
<dbReference type="PANTHER" id="PTHR12320">
    <property type="entry name" value="PROTEIN PHOSPHATASE 2C"/>
    <property type="match status" value="1"/>
</dbReference>
<dbReference type="GO" id="GO:0046872">
    <property type="term" value="F:metal ion binding"/>
    <property type="evidence" value="ECO:0007669"/>
    <property type="project" value="UniProtKB-UniRule"/>
</dbReference>